<accession>A0A8K0VS20</accession>
<dbReference type="OrthoDB" id="432970at2759"/>
<comment type="caution">
    <text evidence="1">The sequence shown here is derived from an EMBL/GenBank/DDBJ whole genome shotgun (WGS) entry which is preliminary data.</text>
</comment>
<sequence>MSSPEVTEAIRLQRAAYTLQSAFAIFREVTWHNHIHSIKLEPRQICIKEDPNKLFRYQGWFSPYPVSMTPKHQDKIAVLMTMGGDDVGHMRELVEQMVEGMDVKLEDILVRPKPITRRTVILRPDATIVLNDNDHWLIRITLNTTGEQYALDISGAQYNHYTYLSSWSSACDTFIAQVLLVKPFGTLQKYVRDISDLKDLAGLEAEVQADAMASFHAIVDIAMQDKSLTWSAILTKPEKDYIRHRDKVLRKGKRAMEEYVQATHLGKRRLKAERYDRRNPDFVVEGLGRIQDELLGFRPTRVKKMIDGVSWWVSGKVEPEVD</sequence>
<dbReference type="Proteomes" id="UP000813461">
    <property type="component" value="Unassembled WGS sequence"/>
</dbReference>
<dbReference type="EMBL" id="JAGMVJ010000029">
    <property type="protein sequence ID" value="KAH7069422.1"/>
    <property type="molecule type" value="Genomic_DNA"/>
</dbReference>
<dbReference type="AlphaFoldDB" id="A0A8K0VS20"/>
<gene>
    <name evidence="1" type="ORF">FB567DRAFT_613455</name>
</gene>
<proteinExistence type="predicted"/>
<organism evidence="1 2">
    <name type="scientific">Paraphoma chrysanthemicola</name>
    <dbReference type="NCBI Taxonomy" id="798071"/>
    <lineage>
        <taxon>Eukaryota</taxon>
        <taxon>Fungi</taxon>
        <taxon>Dikarya</taxon>
        <taxon>Ascomycota</taxon>
        <taxon>Pezizomycotina</taxon>
        <taxon>Dothideomycetes</taxon>
        <taxon>Pleosporomycetidae</taxon>
        <taxon>Pleosporales</taxon>
        <taxon>Pleosporineae</taxon>
        <taxon>Phaeosphaeriaceae</taxon>
        <taxon>Paraphoma</taxon>
    </lineage>
</organism>
<evidence type="ECO:0000313" key="1">
    <source>
        <dbReference type="EMBL" id="KAH7069422.1"/>
    </source>
</evidence>
<reference evidence="1" key="1">
    <citation type="journal article" date="2021" name="Nat. Commun.">
        <title>Genetic determinants of endophytism in the Arabidopsis root mycobiome.</title>
        <authorList>
            <person name="Mesny F."/>
            <person name="Miyauchi S."/>
            <person name="Thiergart T."/>
            <person name="Pickel B."/>
            <person name="Atanasova L."/>
            <person name="Karlsson M."/>
            <person name="Huettel B."/>
            <person name="Barry K.W."/>
            <person name="Haridas S."/>
            <person name="Chen C."/>
            <person name="Bauer D."/>
            <person name="Andreopoulos W."/>
            <person name="Pangilinan J."/>
            <person name="LaButti K."/>
            <person name="Riley R."/>
            <person name="Lipzen A."/>
            <person name="Clum A."/>
            <person name="Drula E."/>
            <person name="Henrissat B."/>
            <person name="Kohler A."/>
            <person name="Grigoriev I.V."/>
            <person name="Martin F.M."/>
            <person name="Hacquard S."/>
        </authorList>
    </citation>
    <scope>NUCLEOTIDE SEQUENCE</scope>
    <source>
        <strain evidence="1">MPI-SDFR-AT-0120</strain>
    </source>
</reference>
<name>A0A8K0VS20_9PLEO</name>
<evidence type="ECO:0000313" key="2">
    <source>
        <dbReference type="Proteomes" id="UP000813461"/>
    </source>
</evidence>
<keyword evidence="2" id="KW-1185">Reference proteome</keyword>
<protein>
    <submittedName>
        <fullName evidence="1">Uncharacterized protein</fullName>
    </submittedName>
</protein>